<dbReference type="KEGG" id="adp:NCTC12871_01388"/>
<reference evidence="2 3" key="1">
    <citation type="submission" date="2018-12" db="EMBL/GenBank/DDBJ databases">
        <authorList>
            <consortium name="Pathogen Informatics"/>
        </authorList>
    </citation>
    <scope>NUCLEOTIDE SEQUENCE [LARGE SCALE GENOMIC DNA]</scope>
    <source>
        <strain evidence="2 3">NCTC12871</strain>
    </source>
</reference>
<dbReference type="InterPro" id="IPR031582">
    <property type="entry name" value="TadF"/>
</dbReference>
<dbReference type="OrthoDB" id="7059416at2"/>
<keyword evidence="3" id="KW-1185">Reference proteome</keyword>
<dbReference type="Pfam" id="PF16964">
    <property type="entry name" value="TadF"/>
    <property type="match status" value="1"/>
</dbReference>
<organism evidence="2 3">
    <name type="scientific">Actinobacillus delphinicola</name>
    <dbReference type="NCBI Taxonomy" id="51161"/>
    <lineage>
        <taxon>Bacteria</taxon>
        <taxon>Pseudomonadati</taxon>
        <taxon>Pseudomonadota</taxon>
        <taxon>Gammaproteobacteria</taxon>
        <taxon>Pasteurellales</taxon>
        <taxon>Pasteurellaceae</taxon>
        <taxon>Actinobacillus</taxon>
    </lineage>
</organism>
<keyword evidence="1" id="KW-0472">Membrane</keyword>
<dbReference type="RefSeq" id="WP_126600205.1">
    <property type="nucleotide sequence ID" value="NZ_LR134510.1"/>
</dbReference>
<keyword evidence="1" id="KW-0812">Transmembrane</keyword>
<gene>
    <name evidence="2" type="primary">tadF_3</name>
    <name evidence="2" type="ORF">NCTC12871_01388</name>
</gene>
<keyword evidence="1" id="KW-1133">Transmembrane helix</keyword>
<name>A0A448TVE5_9PAST</name>
<accession>A0A448TVE5</accession>
<dbReference type="Proteomes" id="UP000279799">
    <property type="component" value="Chromosome"/>
</dbReference>
<sequence>MISSSRFVKNQQGSVTIEFVFAIIVMCLLLIFMFDLSMFRLQMGKLDNVSYSLVNILRERRQLFNTADGKEYSSAIQASSENMCEAPNSSITSHDCASLIQTFEGLANKMFYGTTMPKGNRRIYIRLDDLEFKPLEKGSFAIENHWVVTNFKDNELMNRDCVPTTNILTLRKLAPISEINNHRKLPLYQVTLCIPSYSLFAAITHSGGDRKILRSSSIAVGR</sequence>
<proteinExistence type="predicted"/>
<feature type="transmembrane region" description="Helical" evidence="1">
    <location>
        <begin position="15"/>
        <end position="36"/>
    </location>
</feature>
<evidence type="ECO:0000256" key="1">
    <source>
        <dbReference type="SAM" id="Phobius"/>
    </source>
</evidence>
<evidence type="ECO:0000313" key="2">
    <source>
        <dbReference type="EMBL" id="VEJ09899.1"/>
    </source>
</evidence>
<evidence type="ECO:0000313" key="3">
    <source>
        <dbReference type="Proteomes" id="UP000279799"/>
    </source>
</evidence>
<dbReference type="EMBL" id="LR134510">
    <property type="protein sequence ID" value="VEJ09899.1"/>
    <property type="molecule type" value="Genomic_DNA"/>
</dbReference>
<protein>
    <submittedName>
        <fullName evidence="2">Tight adherence protein F</fullName>
    </submittedName>
</protein>
<dbReference type="AlphaFoldDB" id="A0A448TVE5"/>